<feature type="domain" description="DUF7029" evidence="3">
    <location>
        <begin position="95"/>
        <end position="196"/>
    </location>
</feature>
<dbReference type="AlphaFoldDB" id="A0A9P4M7B5"/>
<feature type="region of interest" description="Disordered" evidence="1">
    <location>
        <begin position="202"/>
        <end position="259"/>
    </location>
</feature>
<proteinExistence type="predicted"/>
<evidence type="ECO:0000256" key="2">
    <source>
        <dbReference type="SAM" id="SignalP"/>
    </source>
</evidence>
<dbReference type="InterPro" id="IPR055647">
    <property type="entry name" value="DUF7223"/>
</dbReference>
<dbReference type="InterPro" id="IPR054293">
    <property type="entry name" value="DUF7029"/>
</dbReference>
<keyword evidence="2" id="KW-0732">Signal</keyword>
<feature type="domain" description="DUF7223" evidence="4">
    <location>
        <begin position="271"/>
        <end position="529"/>
    </location>
</feature>
<feature type="chain" id="PRO_5040392805" evidence="2">
    <location>
        <begin position="25"/>
        <end position="654"/>
    </location>
</feature>
<dbReference type="Proteomes" id="UP000799772">
    <property type="component" value="Unassembled WGS sequence"/>
</dbReference>
<dbReference type="EMBL" id="ML978124">
    <property type="protein sequence ID" value="KAF2100243.1"/>
    <property type="molecule type" value="Genomic_DNA"/>
</dbReference>
<evidence type="ECO:0000259" key="3">
    <source>
        <dbReference type="Pfam" id="PF22974"/>
    </source>
</evidence>
<keyword evidence="6" id="KW-1185">Reference proteome</keyword>
<sequence>MLYQSIYSTVSLLALSTIFDGAASTPVKLRKREILPNAVASVPAHREIPPLHGSLMRAGHLTVRDALSDVELLNSHDWHWGSDPSLPIAHVIGSVDDDRRILSMDSFDSQLKSTDCSNDGNLITFSFNNDPIFKAAMDSFKWVNEEPGRSIFLVTEPPACGETKRQAYNATNVSFDYPNQAATFSVKKTTWKDGVDTKLRVESAGIQQNGPSNSTSIMQRRQSSNSGAAPANGQSASTDNTPSGTIPNTNATRSGQNDLVFSTSTATPVVTLENKFSKSFSKSVGDVQFGLNVHDSEITGQLDFTILADATAELLSFSVSPNGVGAHLNFELNATAAFTGQASDTLDLFTLSLEPVGIDSVFNVGPQLKLGGQYSIGPVSAELGLDFGVNLDVSDSAVATVDIFHSGNDQFTQWTPVFTPIGPTIDGSVSVSGSISPVLTLDIGASAFGEGFEVGLELTAPQVNLGLEADASTSGKVCDGSADGDVDVKVDITVSGELDYFGGLGSDNSEPNKKPLISATTTQLFSTCVPFGSGSPTASATPTSTAKVISWTVFQADQNCQSGSTIPEQAGEGDCVALSGSVSANSTAPIPLGPGVGASFSNENGCTIQFFADGDSSCSGAPVGDGLNDFTSSICVNSGDFSTPVTFVKATNCP</sequence>
<feature type="signal peptide" evidence="2">
    <location>
        <begin position="1"/>
        <end position="24"/>
    </location>
</feature>
<gene>
    <name evidence="5" type="ORF">NA57DRAFT_73853</name>
</gene>
<dbReference type="Pfam" id="PF23865">
    <property type="entry name" value="DUF7223"/>
    <property type="match status" value="1"/>
</dbReference>
<evidence type="ECO:0000313" key="5">
    <source>
        <dbReference type="EMBL" id="KAF2100243.1"/>
    </source>
</evidence>
<comment type="caution">
    <text evidence="5">The sequence shown here is derived from an EMBL/GenBank/DDBJ whole genome shotgun (WGS) entry which is preliminary data.</text>
</comment>
<dbReference type="Pfam" id="PF22974">
    <property type="entry name" value="DUF7029"/>
    <property type="match status" value="1"/>
</dbReference>
<evidence type="ECO:0000256" key="1">
    <source>
        <dbReference type="SAM" id="MobiDB-lite"/>
    </source>
</evidence>
<dbReference type="OrthoDB" id="5382170at2759"/>
<evidence type="ECO:0000313" key="6">
    <source>
        <dbReference type="Proteomes" id="UP000799772"/>
    </source>
</evidence>
<name>A0A9P4M7B5_9PEZI</name>
<organism evidence="5 6">
    <name type="scientific">Rhizodiscina lignyota</name>
    <dbReference type="NCBI Taxonomy" id="1504668"/>
    <lineage>
        <taxon>Eukaryota</taxon>
        <taxon>Fungi</taxon>
        <taxon>Dikarya</taxon>
        <taxon>Ascomycota</taxon>
        <taxon>Pezizomycotina</taxon>
        <taxon>Dothideomycetes</taxon>
        <taxon>Pleosporomycetidae</taxon>
        <taxon>Aulographales</taxon>
        <taxon>Rhizodiscinaceae</taxon>
        <taxon>Rhizodiscina</taxon>
    </lineage>
</organism>
<reference evidence="5" key="1">
    <citation type="journal article" date="2020" name="Stud. Mycol.">
        <title>101 Dothideomycetes genomes: a test case for predicting lifestyles and emergence of pathogens.</title>
        <authorList>
            <person name="Haridas S."/>
            <person name="Albert R."/>
            <person name="Binder M."/>
            <person name="Bloem J."/>
            <person name="Labutti K."/>
            <person name="Salamov A."/>
            <person name="Andreopoulos B."/>
            <person name="Baker S."/>
            <person name="Barry K."/>
            <person name="Bills G."/>
            <person name="Bluhm B."/>
            <person name="Cannon C."/>
            <person name="Castanera R."/>
            <person name="Culley D."/>
            <person name="Daum C."/>
            <person name="Ezra D."/>
            <person name="Gonzalez J."/>
            <person name="Henrissat B."/>
            <person name="Kuo A."/>
            <person name="Liang C."/>
            <person name="Lipzen A."/>
            <person name="Lutzoni F."/>
            <person name="Magnuson J."/>
            <person name="Mondo S."/>
            <person name="Nolan M."/>
            <person name="Ohm R."/>
            <person name="Pangilinan J."/>
            <person name="Park H.-J."/>
            <person name="Ramirez L."/>
            <person name="Alfaro M."/>
            <person name="Sun H."/>
            <person name="Tritt A."/>
            <person name="Yoshinaga Y."/>
            <person name="Zwiers L.-H."/>
            <person name="Turgeon B."/>
            <person name="Goodwin S."/>
            <person name="Spatafora J."/>
            <person name="Crous P."/>
            <person name="Grigoriev I."/>
        </authorList>
    </citation>
    <scope>NUCLEOTIDE SEQUENCE</scope>
    <source>
        <strain evidence="5">CBS 133067</strain>
    </source>
</reference>
<evidence type="ECO:0000259" key="4">
    <source>
        <dbReference type="Pfam" id="PF23865"/>
    </source>
</evidence>
<protein>
    <submittedName>
        <fullName evidence="5">Uncharacterized protein</fullName>
    </submittedName>
</protein>
<feature type="compositionally biased region" description="Polar residues" evidence="1">
    <location>
        <begin position="205"/>
        <end position="259"/>
    </location>
</feature>
<accession>A0A9P4M7B5</accession>